<dbReference type="Gene3D" id="3.90.1750.20">
    <property type="entry name" value="Putative Large Serine Recombinase, Chain B, Domain 2"/>
    <property type="match status" value="1"/>
</dbReference>
<evidence type="ECO:0000259" key="2">
    <source>
        <dbReference type="PROSITE" id="PS51736"/>
    </source>
</evidence>
<dbReference type="Gene3D" id="3.40.50.1390">
    <property type="entry name" value="Resolvase, N-terminal catalytic domain"/>
    <property type="match status" value="1"/>
</dbReference>
<dbReference type="SMART" id="SM00857">
    <property type="entry name" value="Resolvase"/>
    <property type="match status" value="1"/>
</dbReference>
<dbReference type="InterPro" id="IPR025827">
    <property type="entry name" value="Zn_ribbon_recom_dom"/>
</dbReference>
<dbReference type="Pfam" id="PF00239">
    <property type="entry name" value="Resolvase"/>
    <property type="match status" value="1"/>
</dbReference>
<evidence type="ECO:0000313" key="4">
    <source>
        <dbReference type="EMBL" id="OGG13065.1"/>
    </source>
</evidence>
<evidence type="ECO:0000313" key="5">
    <source>
        <dbReference type="Proteomes" id="UP000177383"/>
    </source>
</evidence>
<sequence length="499" mass="57536">MRYIIYARKSIDSEERQVLSIESQISELREFAAKEKLEIVASLCEAQTAKEPGRTKFAEMLSFLQAGKAEGILSWHPDRLARNSIDGGQIVYLLDTGKIKDLKFPTFWFENTPQGKFMLNIAFGQSKYYVDNLSENIKRGHRAKLRKGIWPSFAPLGYTNNHRTREVDVDIEKAPLVRKAFELYATGKYTLKQIAKILKDLGLRSYKGNVLSVSCVQRILKSSFYYGIFEFNGETYQGSHKPLISKKLFYKCQEVMKDRGHIKIRKAEKSFPFRGLLTCGECGCAITAETQKGRNYYRCTKKREACSQKYVREEILTEQAKSFLQKVSLPSQDTEKILRELDKDEQKARKDSKVIVQNLKSESADVEARLDKLLSAYLDEIISVEEYATQKQKMLDQRVELKEEIREIEDKGVSWLEPARAWVKSLNEAEKLLLSGDKSEMTTFLKQIGSNHILLDKSFSFSPKNEYKLAAERSEAASSDLKNSNWRSLYEKIRTIFQR</sequence>
<dbReference type="InterPro" id="IPR036162">
    <property type="entry name" value="Resolvase-like_N_sf"/>
</dbReference>
<feature type="coiled-coil region" evidence="1">
    <location>
        <begin position="356"/>
        <end position="411"/>
    </location>
</feature>
<dbReference type="InterPro" id="IPR050639">
    <property type="entry name" value="SSR_resolvase"/>
</dbReference>
<dbReference type="SUPFAM" id="SSF53041">
    <property type="entry name" value="Resolvase-like"/>
    <property type="match status" value="1"/>
</dbReference>
<dbReference type="STRING" id="1798375.A2773_01125"/>
<gene>
    <name evidence="4" type="ORF">A2773_01125</name>
</gene>
<feature type="domain" description="Recombinase" evidence="3">
    <location>
        <begin position="155"/>
        <end position="262"/>
    </location>
</feature>
<dbReference type="PROSITE" id="PS51736">
    <property type="entry name" value="RECOMBINASES_3"/>
    <property type="match status" value="1"/>
</dbReference>
<reference evidence="4 5" key="1">
    <citation type="journal article" date="2016" name="Nat. Commun.">
        <title>Thousands of microbial genomes shed light on interconnected biogeochemical processes in an aquifer system.</title>
        <authorList>
            <person name="Anantharaman K."/>
            <person name="Brown C.T."/>
            <person name="Hug L.A."/>
            <person name="Sharon I."/>
            <person name="Castelle C.J."/>
            <person name="Probst A.J."/>
            <person name="Thomas B.C."/>
            <person name="Singh A."/>
            <person name="Wilkins M.J."/>
            <person name="Karaoz U."/>
            <person name="Brodie E.L."/>
            <person name="Williams K.H."/>
            <person name="Hubbard S.S."/>
            <person name="Banfield J.F."/>
        </authorList>
    </citation>
    <scope>NUCLEOTIDE SEQUENCE [LARGE SCALE GENOMIC DNA]</scope>
</reference>
<feature type="domain" description="Resolvase/invertase-type recombinase catalytic" evidence="2">
    <location>
        <begin position="2"/>
        <end position="148"/>
    </location>
</feature>
<keyword evidence="1" id="KW-0175">Coiled coil</keyword>
<dbReference type="EMBL" id="MFJE01000061">
    <property type="protein sequence ID" value="OGG13065.1"/>
    <property type="molecule type" value="Genomic_DNA"/>
</dbReference>
<comment type="caution">
    <text evidence="4">The sequence shown here is derived from an EMBL/GenBank/DDBJ whole genome shotgun (WGS) entry which is preliminary data.</text>
</comment>
<evidence type="ECO:0000259" key="3">
    <source>
        <dbReference type="PROSITE" id="PS51737"/>
    </source>
</evidence>
<dbReference type="PANTHER" id="PTHR30461">
    <property type="entry name" value="DNA-INVERTASE FROM LAMBDOID PROPHAGE"/>
    <property type="match status" value="1"/>
</dbReference>
<dbReference type="CDD" id="cd00338">
    <property type="entry name" value="Ser_Recombinase"/>
    <property type="match status" value="1"/>
</dbReference>
<evidence type="ECO:0008006" key="6">
    <source>
        <dbReference type="Google" id="ProtNLM"/>
    </source>
</evidence>
<dbReference type="InterPro" id="IPR011109">
    <property type="entry name" value="DNA_bind_recombinase_dom"/>
</dbReference>
<dbReference type="PANTHER" id="PTHR30461:SF23">
    <property type="entry name" value="DNA RECOMBINASE-RELATED"/>
    <property type="match status" value="1"/>
</dbReference>
<accession>A0A1F5ZL59</accession>
<dbReference type="GO" id="GO:0000150">
    <property type="term" value="F:DNA strand exchange activity"/>
    <property type="evidence" value="ECO:0007669"/>
    <property type="project" value="InterPro"/>
</dbReference>
<protein>
    <recommendedName>
        <fullName evidence="6">Recombinase domain-containing protein</fullName>
    </recommendedName>
</protein>
<dbReference type="AlphaFoldDB" id="A0A1F5ZL59"/>
<evidence type="ECO:0000256" key="1">
    <source>
        <dbReference type="SAM" id="Coils"/>
    </source>
</evidence>
<dbReference type="Proteomes" id="UP000177383">
    <property type="component" value="Unassembled WGS sequence"/>
</dbReference>
<dbReference type="PROSITE" id="PS51737">
    <property type="entry name" value="RECOMBINASE_DNA_BIND"/>
    <property type="match status" value="1"/>
</dbReference>
<organism evidence="4 5">
    <name type="scientific">Candidatus Gottesmanbacteria bacterium RIFCSPHIGHO2_01_FULL_39_10</name>
    <dbReference type="NCBI Taxonomy" id="1798375"/>
    <lineage>
        <taxon>Bacteria</taxon>
        <taxon>Candidatus Gottesmaniibacteriota</taxon>
    </lineage>
</organism>
<name>A0A1F5ZL59_9BACT</name>
<dbReference type="GO" id="GO:0003677">
    <property type="term" value="F:DNA binding"/>
    <property type="evidence" value="ECO:0007669"/>
    <property type="project" value="InterPro"/>
</dbReference>
<dbReference type="Pfam" id="PF07508">
    <property type="entry name" value="Recombinase"/>
    <property type="match status" value="1"/>
</dbReference>
<proteinExistence type="predicted"/>
<dbReference type="InterPro" id="IPR038109">
    <property type="entry name" value="DNA_bind_recomb_sf"/>
</dbReference>
<dbReference type="InterPro" id="IPR006119">
    <property type="entry name" value="Resolv_N"/>
</dbReference>
<dbReference type="Pfam" id="PF13408">
    <property type="entry name" value="Zn_ribbon_recom"/>
    <property type="match status" value="1"/>
</dbReference>